<dbReference type="Proteomes" id="UP000218505">
    <property type="component" value="Chromosome"/>
</dbReference>
<proteinExistence type="predicted"/>
<dbReference type="NCBIfam" id="NF047843">
    <property type="entry name" value="MST_Rv0443"/>
    <property type="match status" value="1"/>
</dbReference>
<dbReference type="SUPFAM" id="SSF109854">
    <property type="entry name" value="DinB/YfiT-like putative metalloenzymes"/>
    <property type="match status" value="1"/>
</dbReference>
<name>A0A290Z6W0_9PSEU</name>
<protein>
    <recommendedName>
        <fullName evidence="3">DUF664 domain-containing protein</fullName>
    </recommendedName>
</protein>
<evidence type="ECO:0000313" key="2">
    <source>
        <dbReference type="Proteomes" id="UP000218505"/>
    </source>
</evidence>
<keyword evidence="2" id="KW-1185">Reference proteome</keyword>
<accession>A0A290Z6W0</accession>
<sequence>MTTKSEVSAVDVLSDGFGRVRESVERVLDGVTPEQLAHRVGGTGNPIAWLVWHLTRVQDDHVAEVAGAEQVWTADGWSERFDLPLPVDDTGYGHDADRVTAVVAPAELLLGYHRAVHERTEAYLRTVSAEDLTRVVDDSWDPPVTLAVRLLSVVEDDLQHVGQAAFVRGVSGSGAQ</sequence>
<reference evidence="1" key="1">
    <citation type="submission" date="2017-09" db="EMBL/GenBank/DDBJ databases">
        <title>Complete Genome Sequence of ansamitocin-producing Bacterium Actinosynnema pretiosum X47.</title>
        <authorList>
            <person name="Cao G."/>
            <person name="Zong G."/>
            <person name="Zhong C."/>
            <person name="Fu J."/>
        </authorList>
    </citation>
    <scope>NUCLEOTIDE SEQUENCE [LARGE SCALE GENOMIC DNA]</scope>
    <source>
        <strain evidence="1">X47</strain>
    </source>
</reference>
<evidence type="ECO:0000313" key="1">
    <source>
        <dbReference type="EMBL" id="ATE54760.1"/>
    </source>
</evidence>
<dbReference type="InterPro" id="IPR007061">
    <property type="entry name" value="MST-like"/>
</dbReference>
<dbReference type="EMBL" id="CP023445">
    <property type="protein sequence ID" value="ATE54760.1"/>
    <property type="molecule type" value="Genomic_DNA"/>
</dbReference>
<dbReference type="InterPro" id="IPR034660">
    <property type="entry name" value="DinB/YfiT-like"/>
</dbReference>
<organism evidence="1 2">
    <name type="scientific">Actinosynnema pretiosum</name>
    <dbReference type="NCBI Taxonomy" id="42197"/>
    <lineage>
        <taxon>Bacteria</taxon>
        <taxon>Bacillati</taxon>
        <taxon>Actinomycetota</taxon>
        <taxon>Actinomycetes</taxon>
        <taxon>Pseudonocardiales</taxon>
        <taxon>Pseudonocardiaceae</taxon>
        <taxon>Actinosynnema</taxon>
    </lineage>
</organism>
<dbReference type="KEGG" id="apre:CNX65_16960"/>
<dbReference type="Gene3D" id="1.20.120.450">
    <property type="entry name" value="dinb family like domain"/>
    <property type="match status" value="1"/>
</dbReference>
<gene>
    <name evidence="1" type="ORF">CNX65_16960</name>
</gene>
<dbReference type="Pfam" id="PF04978">
    <property type="entry name" value="MST"/>
    <property type="match status" value="1"/>
</dbReference>
<evidence type="ECO:0008006" key="3">
    <source>
        <dbReference type="Google" id="ProtNLM"/>
    </source>
</evidence>
<dbReference type="AlphaFoldDB" id="A0A290Z6W0"/>
<dbReference type="RefSeq" id="WP_096494222.1">
    <property type="nucleotide sequence ID" value="NZ_CP023445.1"/>
</dbReference>